<dbReference type="InterPro" id="IPR016181">
    <property type="entry name" value="Acyl_CoA_acyltransferase"/>
</dbReference>
<protein>
    <submittedName>
        <fullName evidence="2">Acetyltransferase, GNAT family</fullName>
    </submittedName>
</protein>
<dbReference type="EMBL" id="FXAN01000045">
    <property type="protein sequence ID" value="SMF99845.1"/>
    <property type="molecule type" value="Genomic_DNA"/>
</dbReference>
<dbReference type="GO" id="GO:1990189">
    <property type="term" value="F:protein N-terminal-serine acetyltransferase activity"/>
    <property type="evidence" value="ECO:0007669"/>
    <property type="project" value="TreeGrafter"/>
</dbReference>
<accession>A0A238H3Z0</accession>
<sequence length="185" mass="20646">MRIDSAPEPGYPGISLRQLERVDLHDWYAYLRVPAVTRHTSWDLRSAQDLTPIFDAIESTDPQSVRRLAIVDARSGKLAGTIGFHTISLRNQSAEIAYDVAPEYWGKGIATAVCNAVTEWAFAEYGWVRVQGTVLTTHPNSARVLRKCGFCHEGVLRSYRIVRGRPRDFDSYARLADERGAAAAP</sequence>
<dbReference type="GO" id="GO:0008999">
    <property type="term" value="F:protein-N-terminal-alanine acetyltransferase activity"/>
    <property type="evidence" value="ECO:0007669"/>
    <property type="project" value="TreeGrafter"/>
</dbReference>
<dbReference type="InterPro" id="IPR051908">
    <property type="entry name" value="Ribosomal_N-acetyltransferase"/>
</dbReference>
<name>A0A238H3Z0_9BURK</name>
<dbReference type="SUPFAM" id="SSF55729">
    <property type="entry name" value="Acyl-CoA N-acyltransferases (Nat)"/>
    <property type="match status" value="1"/>
</dbReference>
<keyword evidence="2" id="KW-0808">Transferase</keyword>
<evidence type="ECO:0000259" key="1">
    <source>
        <dbReference type="PROSITE" id="PS51186"/>
    </source>
</evidence>
<evidence type="ECO:0000313" key="3">
    <source>
        <dbReference type="Proteomes" id="UP000198460"/>
    </source>
</evidence>
<dbReference type="Pfam" id="PF13302">
    <property type="entry name" value="Acetyltransf_3"/>
    <property type="match status" value="1"/>
</dbReference>
<dbReference type="AlphaFoldDB" id="A0A238H3Z0"/>
<dbReference type="Proteomes" id="UP000198460">
    <property type="component" value="Unassembled WGS sequence"/>
</dbReference>
<dbReference type="PANTHER" id="PTHR43441">
    <property type="entry name" value="RIBOSOMAL-PROTEIN-SERINE ACETYLTRANSFERASE"/>
    <property type="match status" value="1"/>
</dbReference>
<feature type="domain" description="N-acetyltransferase" evidence="1">
    <location>
        <begin position="14"/>
        <end position="168"/>
    </location>
</feature>
<dbReference type="PROSITE" id="PS51186">
    <property type="entry name" value="GNAT"/>
    <property type="match status" value="1"/>
</dbReference>
<organism evidence="2 3">
    <name type="scientific">Burkholderia singularis</name>
    <dbReference type="NCBI Taxonomy" id="1503053"/>
    <lineage>
        <taxon>Bacteria</taxon>
        <taxon>Pseudomonadati</taxon>
        <taxon>Pseudomonadota</taxon>
        <taxon>Betaproteobacteria</taxon>
        <taxon>Burkholderiales</taxon>
        <taxon>Burkholderiaceae</taxon>
        <taxon>Burkholderia</taxon>
        <taxon>pseudomallei group</taxon>
    </lineage>
</organism>
<evidence type="ECO:0000313" key="2">
    <source>
        <dbReference type="EMBL" id="SMF99845.1"/>
    </source>
</evidence>
<dbReference type="CDD" id="cd04301">
    <property type="entry name" value="NAT_SF"/>
    <property type="match status" value="1"/>
</dbReference>
<reference evidence="2 3" key="1">
    <citation type="submission" date="2017-04" db="EMBL/GenBank/DDBJ databases">
        <authorList>
            <person name="Afonso C.L."/>
            <person name="Miller P.J."/>
            <person name="Scott M.A."/>
            <person name="Spackman E."/>
            <person name="Goraichik I."/>
            <person name="Dimitrov K.M."/>
            <person name="Suarez D.L."/>
            <person name="Swayne D.E."/>
        </authorList>
    </citation>
    <scope>NUCLEOTIDE SEQUENCE [LARGE SCALE GENOMIC DNA]</scope>
    <source>
        <strain evidence="2">LMG 28154</strain>
    </source>
</reference>
<dbReference type="Gene3D" id="3.40.630.30">
    <property type="match status" value="1"/>
</dbReference>
<dbReference type="InterPro" id="IPR000182">
    <property type="entry name" value="GNAT_dom"/>
</dbReference>
<proteinExistence type="predicted"/>
<gene>
    <name evidence="2" type="ORF">BSIN_3032</name>
</gene>
<dbReference type="RefSeq" id="WP_089340223.1">
    <property type="nucleotide sequence ID" value="NZ_FXAN01000045.1"/>
</dbReference>
<dbReference type="PANTHER" id="PTHR43441:SF11">
    <property type="entry name" value="RIBOSOMAL-PROTEIN-SERINE ACETYLTRANSFERASE"/>
    <property type="match status" value="1"/>
</dbReference>
<dbReference type="GO" id="GO:0005737">
    <property type="term" value="C:cytoplasm"/>
    <property type="evidence" value="ECO:0007669"/>
    <property type="project" value="TreeGrafter"/>
</dbReference>